<dbReference type="SUPFAM" id="SSF52058">
    <property type="entry name" value="L domain-like"/>
    <property type="match status" value="2"/>
</dbReference>
<keyword evidence="16" id="KW-0968">Cytoplasmic vesicle</keyword>
<dbReference type="SMART" id="SM00082">
    <property type="entry name" value="LRRCT"/>
    <property type="match status" value="1"/>
</dbReference>
<dbReference type="GO" id="GO:0035663">
    <property type="term" value="F:Toll-like receptor 2 binding"/>
    <property type="evidence" value="ECO:0007669"/>
    <property type="project" value="TreeGrafter"/>
</dbReference>
<dbReference type="PROSITE" id="PS51450">
    <property type="entry name" value="LRR"/>
    <property type="match status" value="2"/>
</dbReference>
<dbReference type="InterPro" id="IPR000157">
    <property type="entry name" value="TIR_dom"/>
</dbReference>
<keyword evidence="8" id="KW-0677">Repeat</keyword>
<dbReference type="Gene3D" id="3.80.10.10">
    <property type="entry name" value="Ribonuclease Inhibitor"/>
    <property type="match status" value="3"/>
</dbReference>
<evidence type="ECO:0000256" key="10">
    <source>
        <dbReference type="ARBA" id="ARBA00022989"/>
    </source>
</evidence>
<evidence type="ECO:0000256" key="15">
    <source>
        <dbReference type="ARBA" id="ARBA00023198"/>
    </source>
</evidence>
<name>A0A061IJD1_CRIGR</name>
<dbReference type="GO" id="GO:0045121">
    <property type="term" value="C:membrane raft"/>
    <property type="evidence" value="ECO:0007669"/>
    <property type="project" value="UniProtKB-SubCell"/>
</dbReference>
<dbReference type="InterPro" id="IPR001611">
    <property type="entry name" value="Leu-rich_rpt"/>
</dbReference>
<evidence type="ECO:0000256" key="1">
    <source>
        <dbReference type="ARBA" id="ARBA00004285"/>
    </source>
</evidence>
<evidence type="ECO:0000256" key="9">
    <source>
        <dbReference type="ARBA" id="ARBA00022859"/>
    </source>
</evidence>
<dbReference type="EMBL" id="KE664867">
    <property type="protein sequence ID" value="ERE89253.1"/>
    <property type="molecule type" value="Genomic_DNA"/>
</dbReference>
<keyword evidence="13 19" id="KW-0675">Receptor</keyword>
<dbReference type="Gene3D" id="3.40.50.10140">
    <property type="entry name" value="Toll/interleukin-1 receptor homology (TIR) domain"/>
    <property type="match status" value="2"/>
</dbReference>
<keyword evidence="5" id="KW-0433">Leucine-rich repeat</keyword>
<dbReference type="Pfam" id="PF13855">
    <property type="entry name" value="LRR_8"/>
    <property type="match status" value="4"/>
</dbReference>
<keyword evidence="9" id="KW-0391">Immunity</keyword>
<dbReference type="GO" id="GO:0002224">
    <property type="term" value="P:toll-like receptor signaling pathway"/>
    <property type="evidence" value="ECO:0007669"/>
    <property type="project" value="TreeGrafter"/>
</dbReference>
<dbReference type="GO" id="GO:0001819">
    <property type="term" value="P:positive regulation of cytokine production"/>
    <property type="evidence" value="ECO:0007669"/>
    <property type="project" value="UniProtKB-ARBA"/>
</dbReference>
<gene>
    <name evidence="19" type="ORF">H671_1g2464</name>
</gene>
<comment type="similarity">
    <text evidence="3">Belongs to the Toll-like receptor family.</text>
</comment>
<dbReference type="GO" id="GO:0006954">
    <property type="term" value="P:inflammatory response"/>
    <property type="evidence" value="ECO:0007669"/>
    <property type="project" value="UniProtKB-KW"/>
</dbReference>
<sequence length="1218" mass="140135">MIVSQWVGQGAAVRIMLFVETSLTPKSLNSSKNAVKMVLTPWYTCCNMIRDREPIVGSFHVLCILALIVGSLVQFSDELESAVDYSNRNLTHVPKDLPPRTKALNLSQNSIQELQMSDVSILPELRALRLSHNSIQRLDFGVFKFNHELEYLDVSHNHLQNISCCPVSEWCHYELYFAHHNLFHKGSDNLILILLEPIPQNNIPRLISIKIQLSGGSELTVKIPRANLTHVPKDLPLTTTTLDLSQNNISELQTSDVLLLSKLRVLMMSYNRLQYLDIGVFKFNMELEYLDLSHNELRVISCYPTVNFKHLDLSFNAFDALPICKEFGNMSQLKFLGLSGSKVQSSSVQPIAHLNISKVLLVLGDTYGEVEDPESLQHISTGSLHIVFPEKREFRFILDVSVTMAISLELSNIKCGFEDKECSYFSKAWAPRLPEERELISNFSNMALREIPPDLTEATTILDLSYNLLFQLQSSDFHSFSKLRFLILCHNRIQQLDTKVFDLNRELSHLDLSYNRLKVIIWSSLAGLRHLDLSFNDFDTLPTCEDIGNMPHLETLGLSGAKIQKSDLQKIAHLHLRAVLLGLRTLSHYEEGSLPILNTTALHIVLPMNTNFWVLLCDGMKTSKVVEMTNIDGKSQFLSYETPWNLTVENTKASTLIFHKVDLLWDDLLLIFQFVWKTSVEYFRIQDLTFGGMANLDHSSFDYSNTVMKAIILEDIHFRIFYIPQDRIYLLFTQMDIENLTISDAQMPHLLFPSHPQSFQYLNFANNILTDDLFKNPIQLPSLKTLILRGNKLESLSLVSVFANSTPLLHLDLSQNLLQNEIEEPCLWPDTLTLLNLSSNKFEDSVFWCLPRKVQTLDLSHNRIQAVPRETIHLSALRELRVAFNFLTDLPGCSHFTSLSMLNIEMNLILSPSLDFFRSCQELKTLNAGGNPFRCSCELRDFIWLEKHSEGLMIGWPDSYICEYPLSLKGTPLKDVYLPEFSCNTTLLIVTVVLAMLFLGMAVVFCWLNLDLLWYLRMLGQWIQIQHRVRKTMQKEPKRSVQFHTFISYCAHDSVWVKNELIPNLQTEDILICLPERNFDPYRSIAENIISCTEKSYKSIFVLSPNFVQSEWCHYEFYLAHHNPFHDNYDSIILILLEPIPSYCIPPRFHKLKALLEKQVHLEWPKDRRKRGLFWVNLQAAINVNLIDTREKCELQTFTEPNVEHHGSTTSLVRTDCL</sequence>
<evidence type="ECO:0000256" key="14">
    <source>
        <dbReference type="ARBA" id="ARBA00023180"/>
    </source>
</evidence>
<dbReference type="Proteomes" id="UP000030759">
    <property type="component" value="Unassembled WGS sequence"/>
</dbReference>
<dbReference type="GO" id="GO:0035354">
    <property type="term" value="C:Toll-like receptor 1-Toll-like receptor 2 protein complex"/>
    <property type="evidence" value="ECO:0007669"/>
    <property type="project" value="TreeGrafter"/>
</dbReference>
<evidence type="ECO:0000256" key="13">
    <source>
        <dbReference type="ARBA" id="ARBA00023170"/>
    </source>
</evidence>
<dbReference type="Pfam" id="PF01582">
    <property type="entry name" value="TIR"/>
    <property type="match status" value="1"/>
</dbReference>
<dbReference type="PANTHER" id="PTHR24365">
    <property type="entry name" value="TOLL-LIKE RECEPTOR"/>
    <property type="match status" value="1"/>
</dbReference>
<proteinExistence type="inferred from homology"/>
<dbReference type="GO" id="GO:0045087">
    <property type="term" value="P:innate immune response"/>
    <property type="evidence" value="ECO:0007669"/>
    <property type="project" value="UniProtKB-KW"/>
</dbReference>
<dbReference type="FunFam" id="3.40.50.10140:FF:000001">
    <property type="entry name" value="Toll-like receptor 2"/>
    <property type="match status" value="1"/>
</dbReference>
<keyword evidence="10 17" id="KW-1133">Transmembrane helix</keyword>
<evidence type="ECO:0000256" key="11">
    <source>
        <dbReference type="ARBA" id="ARBA00023027"/>
    </source>
</evidence>
<dbReference type="GO" id="GO:0071723">
    <property type="term" value="F:lipopeptide binding"/>
    <property type="evidence" value="ECO:0007669"/>
    <property type="project" value="TreeGrafter"/>
</dbReference>
<evidence type="ECO:0000313" key="20">
    <source>
        <dbReference type="Proteomes" id="UP000030759"/>
    </source>
</evidence>
<evidence type="ECO:0000256" key="8">
    <source>
        <dbReference type="ARBA" id="ARBA00022737"/>
    </source>
</evidence>
<keyword evidence="11" id="KW-0520">NAD</keyword>
<dbReference type="FunFam" id="3.80.10.10:FF:000046">
    <property type="entry name" value="Toll-like receptor 2"/>
    <property type="match status" value="1"/>
</dbReference>
<dbReference type="InterPro" id="IPR035897">
    <property type="entry name" value="Toll_tir_struct_dom_sf"/>
</dbReference>
<evidence type="ECO:0000256" key="2">
    <source>
        <dbReference type="ARBA" id="ARBA00004596"/>
    </source>
</evidence>
<evidence type="ECO:0000256" key="3">
    <source>
        <dbReference type="ARBA" id="ARBA00009634"/>
    </source>
</evidence>
<reference evidence="20" key="1">
    <citation type="journal article" date="2013" name="Nat. Biotechnol.">
        <title>Chinese hamster genome sequenced from sorted chromosomes.</title>
        <authorList>
            <person name="Brinkrolf K."/>
            <person name="Rupp O."/>
            <person name="Laux H."/>
            <person name="Kollin F."/>
            <person name="Ernst W."/>
            <person name="Linke B."/>
            <person name="Kofler R."/>
            <person name="Romand S."/>
            <person name="Hesse F."/>
            <person name="Budach W.E."/>
            <person name="Galosy S."/>
            <person name="Muller D."/>
            <person name="Noll T."/>
            <person name="Wienberg J."/>
            <person name="Jostock T."/>
            <person name="Leonard M."/>
            <person name="Grillari J."/>
            <person name="Tauch A."/>
            <person name="Goesmann A."/>
            <person name="Helk B."/>
            <person name="Mott J.E."/>
            <person name="Puhler A."/>
            <person name="Borth N."/>
        </authorList>
    </citation>
    <scope>NUCLEOTIDE SEQUENCE [LARGE SCALE GENOMIC DNA]</scope>
    <source>
        <strain evidence="20">17A/GY</strain>
    </source>
</reference>
<evidence type="ECO:0000259" key="18">
    <source>
        <dbReference type="PROSITE" id="PS50104"/>
    </source>
</evidence>
<keyword evidence="7" id="KW-0732">Signal</keyword>
<dbReference type="GO" id="GO:0038023">
    <property type="term" value="F:signaling receptor activity"/>
    <property type="evidence" value="ECO:0007669"/>
    <property type="project" value="TreeGrafter"/>
</dbReference>
<dbReference type="SMART" id="SM00364">
    <property type="entry name" value="LRR_BAC"/>
    <property type="match status" value="5"/>
</dbReference>
<feature type="domain" description="TIR" evidence="18">
    <location>
        <begin position="1041"/>
        <end position="1182"/>
    </location>
</feature>
<dbReference type="SMART" id="SM00369">
    <property type="entry name" value="LRR_TYP"/>
    <property type="match status" value="8"/>
</dbReference>
<keyword evidence="15" id="KW-0395">Inflammatory response</keyword>
<evidence type="ECO:0000256" key="7">
    <source>
        <dbReference type="ARBA" id="ARBA00022729"/>
    </source>
</evidence>
<evidence type="ECO:0000256" key="5">
    <source>
        <dbReference type="ARBA" id="ARBA00022614"/>
    </source>
</evidence>
<evidence type="ECO:0000256" key="6">
    <source>
        <dbReference type="ARBA" id="ARBA00022692"/>
    </source>
</evidence>
<dbReference type="SUPFAM" id="SSF52200">
    <property type="entry name" value="Toll/Interleukin receptor TIR domain"/>
    <property type="match status" value="2"/>
</dbReference>
<dbReference type="GO" id="GO:0071727">
    <property type="term" value="P:cellular response to triacyl bacterial lipopeptide"/>
    <property type="evidence" value="ECO:0007669"/>
    <property type="project" value="TreeGrafter"/>
</dbReference>
<dbReference type="PANTHER" id="PTHR24365:SF23">
    <property type="entry name" value="TOLL-LIKE RECEPTOR 10"/>
    <property type="match status" value="1"/>
</dbReference>
<evidence type="ECO:0000313" key="19">
    <source>
        <dbReference type="EMBL" id="ERE89253.1"/>
    </source>
</evidence>
<dbReference type="SMART" id="SM00255">
    <property type="entry name" value="TIR"/>
    <property type="match status" value="1"/>
</dbReference>
<dbReference type="AlphaFoldDB" id="A0A061IJD1"/>
<protein>
    <submittedName>
        <fullName evidence="19">Toll-like receptor</fullName>
    </submittedName>
</protein>
<dbReference type="InterPro" id="IPR003591">
    <property type="entry name" value="Leu-rich_rpt_typical-subtyp"/>
</dbReference>
<comment type="subcellular location">
    <subcellularLocation>
        <location evidence="2">Cytoplasmic vesicle</location>
        <location evidence="2">Phagosome membrane</location>
        <topology evidence="2">Single-pass type I membrane protein</topology>
    </subcellularLocation>
    <subcellularLocation>
        <location evidence="1">Membrane raft</location>
    </subcellularLocation>
</comment>
<evidence type="ECO:0000256" key="4">
    <source>
        <dbReference type="ARBA" id="ARBA00022588"/>
    </source>
</evidence>
<keyword evidence="6 17" id="KW-0812">Transmembrane</keyword>
<feature type="transmembrane region" description="Helical" evidence="17">
    <location>
        <begin position="987"/>
        <end position="1010"/>
    </location>
</feature>
<keyword evidence="14" id="KW-0325">Glycoprotein</keyword>
<dbReference type="InterPro" id="IPR032675">
    <property type="entry name" value="LRR_dom_sf"/>
</dbReference>
<dbReference type="InterPro" id="IPR000483">
    <property type="entry name" value="Cys-rich_flank_reg_C"/>
</dbReference>
<accession>A0A061IJD1</accession>
<keyword evidence="12 17" id="KW-0472">Membrane</keyword>
<evidence type="ECO:0000256" key="12">
    <source>
        <dbReference type="ARBA" id="ARBA00023136"/>
    </source>
</evidence>
<evidence type="ECO:0000256" key="16">
    <source>
        <dbReference type="ARBA" id="ARBA00023329"/>
    </source>
</evidence>
<dbReference type="PROSITE" id="PS50104">
    <property type="entry name" value="TIR"/>
    <property type="match status" value="1"/>
</dbReference>
<evidence type="ECO:0000256" key="17">
    <source>
        <dbReference type="SAM" id="Phobius"/>
    </source>
</evidence>
<keyword evidence="4" id="KW-0399">Innate immunity</keyword>
<dbReference type="GO" id="GO:0030670">
    <property type="term" value="C:phagocytic vesicle membrane"/>
    <property type="evidence" value="ECO:0007669"/>
    <property type="project" value="UniProtKB-SubCell"/>
</dbReference>
<organism evidence="19 20">
    <name type="scientific">Cricetulus griseus</name>
    <name type="common">Chinese hamster</name>
    <name type="synonym">Cricetulus barabensis griseus</name>
    <dbReference type="NCBI Taxonomy" id="10029"/>
    <lineage>
        <taxon>Eukaryota</taxon>
        <taxon>Metazoa</taxon>
        <taxon>Chordata</taxon>
        <taxon>Craniata</taxon>
        <taxon>Vertebrata</taxon>
        <taxon>Euteleostomi</taxon>
        <taxon>Mammalia</taxon>
        <taxon>Eutheria</taxon>
        <taxon>Euarchontoglires</taxon>
        <taxon>Glires</taxon>
        <taxon>Rodentia</taxon>
        <taxon>Myomorpha</taxon>
        <taxon>Muroidea</taxon>
        <taxon>Cricetidae</taxon>
        <taxon>Cricetinae</taxon>
        <taxon>Cricetulus</taxon>
    </lineage>
</organism>
<dbReference type="GO" id="GO:0032680">
    <property type="term" value="P:regulation of tumor necrosis factor production"/>
    <property type="evidence" value="ECO:0007669"/>
    <property type="project" value="UniProtKB-ARBA"/>
</dbReference>